<accession>A0AAN6JJJ7</accession>
<feature type="compositionally biased region" description="Low complexity" evidence="1">
    <location>
        <begin position="103"/>
        <end position="125"/>
    </location>
</feature>
<protein>
    <submittedName>
        <fullName evidence="2">Uncharacterized protein</fullName>
    </submittedName>
</protein>
<gene>
    <name evidence="2" type="ORF">LTR82_002496</name>
</gene>
<feature type="compositionally biased region" description="Pro residues" evidence="1">
    <location>
        <begin position="88"/>
        <end position="99"/>
    </location>
</feature>
<organism evidence="2 3">
    <name type="scientific">Friedmanniomyces endolithicus</name>
    <dbReference type="NCBI Taxonomy" id="329885"/>
    <lineage>
        <taxon>Eukaryota</taxon>
        <taxon>Fungi</taxon>
        <taxon>Dikarya</taxon>
        <taxon>Ascomycota</taxon>
        <taxon>Pezizomycotina</taxon>
        <taxon>Dothideomycetes</taxon>
        <taxon>Dothideomycetidae</taxon>
        <taxon>Mycosphaerellales</taxon>
        <taxon>Teratosphaeriaceae</taxon>
        <taxon>Friedmanniomyces</taxon>
    </lineage>
</organism>
<dbReference type="Proteomes" id="UP001168146">
    <property type="component" value="Unassembled WGS sequence"/>
</dbReference>
<name>A0AAN6JJJ7_9PEZI</name>
<sequence>MASQALAQSSTTATPTTISIYLPFNGDSLAASIITAAPTATVYAIGCEVQSGACAPGCSLDSSVTVTEGESTLRYTWSNGMHAAYVPNPNPNPPKPPPTCAHRSTNSTTTRTTDAPNHLPTNHPHPNSIGPTGTALIPDVTTVACSLYGGSRATSAVCTAFSAIPAAAPPPPHGGIGPGALSNNGSQTTTLAQSQISYVPITIGVTDTVMPTASAAGGSGGSATGSAPAAATTNAGMGSAVPGFMAWVVAAAGAGGVVLL</sequence>
<comment type="caution">
    <text evidence="2">The sequence shown here is derived from an EMBL/GenBank/DDBJ whole genome shotgun (WGS) entry which is preliminary data.</text>
</comment>
<proteinExistence type="predicted"/>
<feature type="region of interest" description="Disordered" evidence="1">
    <location>
        <begin position="88"/>
        <end position="125"/>
    </location>
</feature>
<evidence type="ECO:0000313" key="2">
    <source>
        <dbReference type="EMBL" id="KAK0326654.1"/>
    </source>
</evidence>
<evidence type="ECO:0000256" key="1">
    <source>
        <dbReference type="SAM" id="MobiDB-lite"/>
    </source>
</evidence>
<reference evidence="2" key="1">
    <citation type="submission" date="2021-12" db="EMBL/GenBank/DDBJ databases">
        <title>Black yeast isolated from Biological Soil Crust.</title>
        <authorList>
            <person name="Kurbessoian T."/>
        </authorList>
    </citation>
    <scope>NUCLEOTIDE SEQUENCE</scope>
    <source>
        <strain evidence="2">CCFEE 5208</strain>
    </source>
</reference>
<dbReference type="AlphaFoldDB" id="A0AAN6JJJ7"/>
<dbReference type="EMBL" id="JASUXU010000004">
    <property type="protein sequence ID" value="KAK0326654.1"/>
    <property type="molecule type" value="Genomic_DNA"/>
</dbReference>
<evidence type="ECO:0000313" key="3">
    <source>
        <dbReference type="Proteomes" id="UP001168146"/>
    </source>
</evidence>